<evidence type="ECO:0000256" key="1">
    <source>
        <dbReference type="ARBA" id="ARBA00004141"/>
    </source>
</evidence>
<evidence type="ECO:0000313" key="8">
    <source>
        <dbReference type="EMBL" id="JAS26848.1"/>
    </source>
</evidence>
<dbReference type="AlphaFoldDB" id="A0A1B6DMG2"/>
<feature type="transmembrane region" description="Helical" evidence="6">
    <location>
        <begin position="463"/>
        <end position="485"/>
    </location>
</feature>
<accession>A0A1B6DMG2</accession>
<comment type="subcellular location">
    <subcellularLocation>
        <location evidence="1">Membrane</location>
        <topology evidence="1">Multi-pass membrane protein</topology>
    </subcellularLocation>
</comment>
<evidence type="ECO:0000256" key="2">
    <source>
        <dbReference type="ARBA" id="ARBA00006510"/>
    </source>
</evidence>
<dbReference type="PANTHER" id="PTHR23302:SF43">
    <property type="entry name" value="TMC DOMAIN-CONTAINING PROTEIN"/>
    <property type="match status" value="1"/>
</dbReference>
<evidence type="ECO:0000256" key="5">
    <source>
        <dbReference type="ARBA" id="ARBA00023136"/>
    </source>
</evidence>
<feature type="transmembrane region" description="Helical" evidence="6">
    <location>
        <begin position="602"/>
        <end position="622"/>
    </location>
</feature>
<protein>
    <recommendedName>
        <fullName evidence="7">TMC domain-containing protein</fullName>
    </recommendedName>
</protein>
<evidence type="ECO:0000259" key="7">
    <source>
        <dbReference type="Pfam" id="PF07810"/>
    </source>
</evidence>
<keyword evidence="5 6" id="KW-0472">Membrane</keyword>
<dbReference type="GO" id="GO:0005886">
    <property type="term" value="C:plasma membrane"/>
    <property type="evidence" value="ECO:0007669"/>
    <property type="project" value="InterPro"/>
</dbReference>
<dbReference type="PANTHER" id="PTHR23302">
    <property type="entry name" value="TRANSMEMBRANE CHANNEL-RELATED"/>
    <property type="match status" value="1"/>
</dbReference>
<keyword evidence="3 6" id="KW-0812">Transmembrane</keyword>
<dbReference type="GO" id="GO:0008381">
    <property type="term" value="F:mechanosensitive monoatomic ion channel activity"/>
    <property type="evidence" value="ECO:0007669"/>
    <property type="project" value="TreeGrafter"/>
</dbReference>
<feature type="domain" description="TMC" evidence="7">
    <location>
        <begin position="493"/>
        <end position="597"/>
    </location>
</feature>
<proteinExistence type="inferred from homology"/>
<feature type="transmembrane region" description="Helical" evidence="6">
    <location>
        <begin position="660"/>
        <end position="684"/>
    </location>
</feature>
<evidence type="ECO:0000256" key="3">
    <source>
        <dbReference type="ARBA" id="ARBA00022692"/>
    </source>
</evidence>
<organism evidence="8">
    <name type="scientific">Clastoptera arizonana</name>
    <name type="common">Arizona spittle bug</name>
    <dbReference type="NCBI Taxonomy" id="38151"/>
    <lineage>
        <taxon>Eukaryota</taxon>
        <taxon>Metazoa</taxon>
        <taxon>Ecdysozoa</taxon>
        <taxon>Arthropoda</taxon>
        <taxon>Hexapoda</taxon>
        <taxon>Insecta</taxon>
        <taxon>Pterygota</taxon>
        <taxon>Neoptera</taxon>
        <taxon>Paraneoptera</taxon>
        <taxon>Hemiptera</taxon>
        <taxon>Auchenorrhyncha</taxon>
        <taxon>Cercopoidea</taxon>
        <taxon>Clastopteridae</taxon>
        <taxon>Clastoptera</taxon>
    </lineage>
</organism>
<comment type="similarity">
    <text evidence="2">Belongs to the TMC family.</text>
</comment>
<feature type="transmembrane region" description="Helical" evidence="6">
    <location>
        <begin position="553"/>
        <end position="575"/>
    </location>
</feature>
<dbReference type="InterPro" id="IPR012496">
    <property type="entry name" value="TMC_dom"/>
</dbReference>
<name>A0A1B6DMG2_9HEMI</name>
<dbReference type="Pfam" id="PF07810">
    <property type="entry name" value="TMC"/>
    <property type="match status" value="1"/>
</dbReference>
<feature type="transmembrane region" description="Helical" evidence="6">
    <location>
        <begin position="279"/>
        <end position="297"/>
    </location>
</feature>
<feature type="transmembrane region" description="Helical" evidence="6">
    <location>
        <begin position="168"/>
        <end position="189"/>
    </location>
</feature>
<feature type="transmembrane region" description="Helical" evidence="6">
    <location>
        <begin position="430"/>
        <end position="451"/>
    </location>
</feature>
<reference evidence="8" key="1">
    <citation type="submission" date="2015-12" db="EMBL/GenBank/DDBJ databases">
        <title>De novo transcriptome assembly of four potential Pierce s Disease insect vectors from Arizona vineyards.</title>
        <authorList>
            <person name="Tassone E.E."/>
        </authorList>
    </citation>
    <scope>NUCLEOTIDE SEQUENCE</scope>
</reference>
<dbReference type="EMBL" id="GEDC01010450">
    <property type="protein sequence ID" value="JAS26848.1"/>
    <property type="molecule type" value="Transcribed_RNA"/>
</dbReference>
<dbReference type="InterPro" id="IPR038900">
    <property type="entry name" value="TMC"/>
</dbReference>
<evidence type="ECO:0000256" key="4">
    <source>
        <dbReference type="ARBA" id="ARBA00022989"/>
    </source>
</evidence>
<feature type="transmembrane region" description="Helical" evidence="6">
    <location>
        <begin position="375"/>
        <end position="396"/>
    </location>
</feature>
<evidence type="ECO:0000256" key="6">
    <source>
        <dbReference type="SAM" id="Phobius"/>
    </source>
</evidence>
<gene>
    <name evidence="8" type="ORF">g.28622</name>
</gene>
<sequence>MSDNDYELEMHTSLLRPRMHSTSHSRDMATLGIISDPDVTTDFLHLKNEEGVDGDQHAKQIFNEMEKNSALMDNNPLAEQLRMDTLREMPQGLAIKRSVKIKLTNTVSRKSKSSPLSFGKRFKYRISIALKRLNLAFRDILSSCELWYSSLKSIEGHFGSGVVTYFKFLRWLFLMNLIVFVISLSFVVIPQQIQNKQMELNKTSTIGDLVKSIPDQVSSLFFPNQAENFPDNITSNKLSQFKIGNLFTGEGHLTDSFMYYGGYSVGTQEDLQTYSTPKAYFFTSLFAYLFTFIIISVRMARSYRKSFIETSGGLKHVYAHKVFCGWDFSIATEKAAKLKSEAIARELKDNLEEDLRAELLQSNCIHDIYVKFMRIIINALFLFVLTGTGVLVHFLLHRSLLSKLGNISGEVIRVVLNDESATEPGTGESMLLSVVVTTILIVIPKFFSWVVRFEEYRRPRTSLYVTMVRTFLLELVVVAILVVFWLQRDILLCWETSLGQEVYRLIMADFIVAVVAMTIAEFIRSRLNEWYPRIGAPGFDISRNTLNLIHNQTLFWVGFFFSPLLSFVMVVKMYLTFHIKKFGLLRNCEPSSRSWRATQTETLFFVFTFIALLCVLVAYGYIITRVYTSDCGLFSGSNYMYEKILEHAFQLQKGNDFWDFLMFLTKPGVVAGVLLTMCAGVYYLRAQSIAQMQMVKILRQMLYAEAKDKEYLLEKLSTVTGGRKSQIRRSQYKEN</sequence>
<keyword evidence="4 6" id="KW-1133">Transmembrane helix</keyword>